<organism evidence="2">
    <name type="scientific">Timema bartmani</name>
    <dbReference type="NCBI Taxonomy" id="61472"/>
    <lineage>
        <taxon>Eukaryota</taxon>
        <taxon>Metazoa</taxon>
        <taxon>Ecdysozoa</taxon>
        <taxon>Arthropoda</taxon>
        <taxon>Hexapoda</taxon>
        <taxon>Insecta</taxon>
        <taxon>Pterygota</taxon>
        <taxon>Neoptera</taxon>
        <taxon>Polyneoptera</taxon>
        <taxon>Phasmatodea</taxon>
        <taxon>Timematodea</taxon>
        <taxon>Timematoidea</taxon>
        <taxon>Timematidae</taxon>
        <taxon>Timema</taxon>
    </lineage>
</organism>
<dbReference type="AlphaFoldDB" id="A0A7R9FAP3"/>
<feature type="region of interest" description="Disordered" evidence="1">
    <location>
        <begin position="16"/>
        <end position="59"/>
    </location>
</feature>
<accession>A0A7R9FAP3</accession>
<sequence length="410" mass="46488">MMTTWKLLRRDVVEDDDNVEAPKKRRREDDDNVEAPKKRHREDDDNVEAPKKRCREDDSLNPRNKYVHLYNEIIDTMVGQMELRSPRKRQQALMTTRWTLLKSREKKQSLDILVCSAVSQTEVPAPDVSSVKHSEERRGGESRKADNWEPRKQNTSSLRDVKVIFYPHNCTIVVQSDQVFHAGAQEVVSAEKGPEVPGSIPDASKCFCEAMGLERSQLSLARTNEDLMEWSRKLRLRAGGFVILFGIIWRRGLLLDYRLTGDYKWRQGSHYTRTRRSRVLPAQTSYFLTNYSCKLQNVTDSVRRRGRCSALGCRCESFGFDSSIRSTNLSHSDKLQGRIQTLGPLHLDHTEKEGGNVCKLSSGKQSSNSVFEKVCSLKGGWRGAGLLGAGGEGSAQSGQFRNILSLTSHV</sequence>
<evidence type="ECO:0000313" key="2">
    <source>
        <dbReference type="EMBL" id="CAD7448979.1"/>
    </source>
</evidence>
<name>A0A7R9FAP3_9NEOP</name>
<evidence type="ECO:0000256" key="1">
    <source>
        <dbReference type="SAM" id="MobiDB-lite"/>
    </source>
</evidence>
<gene>
    <name evidence="2" type="ORF">TBIB3V08_LOCUS11260</name>
</gene>
<dbReference type="EMBL" id="OD570893">
    <property type="protein sequence ID" value="CAD7448979.1"/>
    <property type="molecule type" value="Genomic_DNA"/>
</dbReference>
<feature type="compositionally biased region" description="Basic and acidic residues" evidence="1">
    <location>
        <begin position="130"/>
        <end position="152"/>
    </location>
</feature>
<reference evidence="2" key="1">
    <citation type="submission" date="2020-11" db="EMBL/GenBank/DDBJ databases">
        <authorList>
            <person name="Tran Van P."/>
        </authorList>
    </citation>
    <scope>NUCLEOTIDE SEQUENCE</scope>
</reference>
<protein>
    <submittedName>
        <fullName evidence="2">Uncharacterized protein</fullName>
    </submittedName>
</protein>
<proteinExistence type="predicted"/>
<feature type="region of interest" description="Disordered" evidence="1">
    <location>
        <begin position="123"/>
        <end position="153"/>
    </location>
</feature>
<feature type="compositionally biased region" description="Basic and acidic residues" evidence="1">
    <location>
        <begin position="48"/>
        <end position="59"/>
    </location>
</feature>